<dbReference type="FunFam" id="2.60.40.10:FF:000028">
    <property type="entry name" value="Neuronal cell adhesion molecule"/>
    <property type="match status" value="1"/>
</dbReference>
<keyword evidence="5" id="KW-0130">Cell adhesion</keyword>
<comment type="caution">
    <text evidence="14">The sequence shown here is derived from an EMBL/GenBank/DDBJ whole genome shotgun (WGS) entry which is preliminary data.</text>
</comment>
<feature type="domain" description="Ig-like" evidence="12">
    <location>
        <begin position="716"/>
        <end position="832"/>
    </location>
</feature>
<dbReference type="PANTHER" id="PTHR10075">
    <property type="entry name" value="BASIGIN RELATED"/>
    <property type="match status" value="1"/>
</dbReference>
<feature type="region of interest" description="Disordered" evidence="10">
    <location>
        <begin position="614"/>
        <end position="661"/>
    </location>
</feature>
<keyword evidence="7 11" id="KW-0472">Membrane</keyword>
<dbReference type="InterPro" id="IPR013151">
    <property type="entry name" value="Immunoglobulin_dom"/>
</dbReference>
<dbReference type="InterPro" id="IPR013783">
    <property type="entry name" value="Ig-like_fold"/>
</dbReference>
<dbReference type="Pfam" id="PF00041">
    <property type="entry name" value="fn3"/>
    <property type="match status" value="2"/>
</dbReference>
<gene>
    <name evidence="14" type="ORF">RDWZM_002788</name>
</gene>
<dbReference type="Pfam" id="PF25059">
    <property type="entry name" value="FN3_DSCAM-DSCAML_C"/>
    <property type="match status" value="1"/>
</dbReference>
<dbReference type="OMA" id="WEKDKHP"/>
<dbReference type="GO" id="GO:0070593">
    <property type="term" value="P:dendrite self-avoidance"/>
    <property type="evidence" value="ECO:0007669"/>
    <property type="project" value="TreeGrafter"/>
</dbReference>
<comment type="subcellular location">
    <subcellularLocation>
        <location evidence="1">Membrane</location>
        <topology evidence="1">Single-pass membrane protein</topology>
    </subcellularLocation>
</comment>
<dbReference type="InterPro" id="IPR056754">
    <property type="entry name" value="DSCAM/DSCAML_C"/>
</dbReference>
<dbReference type="Pfam" id="PF00047">
    <property type="entry name" value="ig"/>
    <property type="match status" value="1"/>
</dbReference>
<dbReference type="Pfam" id="PF07679">
    <property type="entry name" value="I-set"/>
    <property type="match status" value="1"/>
</dbReference>
<feature type="compositionally biased region" description="Low complexity" evidence="10">
    <location>
        <begin position="631"/>
        <end position="653"/>
    </location>
</feature>
<dbReference type="InterPro" id="IPR013098">
    <property type="entry name" value="Ig_I-set"/>
</dbReference>
<feature type="domain" description="Ig-like" evidence="12">
    <location>
        <begin position="270"/>
        <end position="338"/>
    </location>
</feature>
<evidence type="ECO:0000259" key="13">
    <source>
        <dbReference type="PROSITE" id="PS50853"/>
    </source>
</evidence>
<feature type="transmembrane region" description="Helical" evidence="11">
    <location>
        <begin position="1326"/>
        <end position="1345"/>
    </location>
</feature>
<keyword evidence="9" id="KW-0393">Immunoglobulin domain</keyword>
<dbReference type="InterPro" id="IPR007110">
    <property type="entry name" value="Ig-like_dom"/>
</dbReference>
<protein>
    <recommendedName>
        <fullName evidence="16">Down syndrome cell adhesion molecule-like protein Dscam2</fullName>
    </recommendedName>
</protein>
<evidence type="ECO:0000256" key="4">
    <source>
        <dbReference type="ARBA" id="ARBA00022737"/>
    </source>
</evidence>
<dbReference type="SMART" id="SM00409">
    <property type="entry name" value="IG"/>
    <property type="match status" value="6"/>
</dbReference>
<dbReference type="PROSITE" id="PS50853">
    <property type="entry name" value="FN3"/>
    <property type="match status" value="2"/>
</dbReference>
<dbReference type="GO" id="GO:0098632">
    <property type="term" value="F:cell-cell adhesion mediator activity"/>
    <property type="evidence" value="ECO:0007669"/>
    <property type="project" value="TreeGrafter"/>
</dbReference>
<dbReference type="CDD" id="cd00063">
    <property type="entry name" value="FN3"/>
    <property type="match status" value="4"/>
</dbReference>
<keyword evidence="3" id="KW-0732">Signal</keyword>
<dbReference type="GO" id="GO:0007411">
    <property type="term" value="P:axon guidance"/>
    <property type="evidence" value="ECO:0007669"/>
    <property type="project" value="TreeGrafter"/>
</dbReference>
<evidence type="ECO:0000256" key="2">
    <source>
        <dbReference type="ARBA" id="ARBA00022692"/>
    </source>
</evidence>
<dbReference type="PROSITE" id="PS50835">
    <property type="entry name" value="IG_LIKE"/>
    <property type="match status" value="7"/>
</dbReference>
<evidence type="ECO:0000313" key="14">
    <source>
        <dbReference type="EMBL" id="KAJ6224243.1"/>
    </source>
</evidence>
<keyword evidence="2 11" id="KW-0812">Transmembrane</keyword>
<dbReference type="InterPro" id="IPR036116">
    <property type="entry name" value="FN3_sf"/>
</dbReference>
<evidence type="ECO:0000256" key="7">
    <source>
        <dbReference type="ARBA" id="ARBA00023136"/>
    </source>
</evidence>
<feature type="domain" description="Fibronectin type-III" evidence="13">
    <location>
        <begin position="839"/>
        <end position="945"/>
    </location>
</feature>
<evidence type="ECO:0000256" key="10">
    <source>
        <dbReference type="SAM" id="MobiDB-lite"/>
    </source>
</evidence>
<dbReference type="SUPFAM" id="SSF48726">
    <property type="entry name" value="Immunoglobulin"/>
    <property type="match status" value="8"/>
</dbReference>
<dbReference type="EMBL" id="JAPWDV010000001">
    <property type="protein sequence ID" value="KAJ6224243.1"/>
    <property type="molecule type" value="Genomic_DNA"/>
</dbReference>
<feature type="domain" description="Fibronectin type-III" evidence="13">
    <location>
        <begin position="950"/>
        <end position="1062"/>
    </location>
</feature>
<evidence type="ECO:0000256" key="6">
    <source>
        <dbReference type="ARBA" id="ARBA00022989"/>
    </source>
</evidence>
<keyword evidence="6 11" id="KW-1133">Transmembrane helix</keyword>
<evidence type="ECO:0000256" key="3">
    <source>
        <dbReference type="ARBA" id="ARBA00022729"/>
    </source>
</evidence>
<dbReference type="SUPFAM" id="SSF49265">
    <property type="entry name" value="Fibronectin type III"/>
    <property type="match status" value="2"/>
</dbReference>
<evidence type="ECO:0000256" key="1">
    <source>
        <dbReference type="ARBA" id="ARBA00004167"/>
    </source>
</evidence>
<evidence type="ECO:0000256" key="5">
    <source>
        <dbReference type="ARBA" id="ARBA00022889"/>
    </source>
</evidence>
<dbReference type="SMART" id="SM00060">
    <property type="entry name" value="FN3"/>
    <property type="match status" value="4"/>
</dbReference>
<dbReference type="CDD" id="cd00096">
    <property type="entry name" value="Ig"/>
    <property type="match status" value="1"/>
</dbReference>
<keyword evidence="15" id="KW-1185">Reference proteome</keyword>
<keyword evidence="8" id="KW-1015">Disulfide bond</keyword>
<dbReference type="InterPro" id="IPR036179">
    <property type="entry name" value="Ig-like_dom_sf"/>
</dbReference>
<dbReference type="SMART" id="SM00408">
    <property type="entry name" value="IGc2"/>
    <property type="match status" value="7"/>
</dbReference>
<evidence type="ECO:0000259" key="12">
    <source>
        <dbReference type="PROSITE" id="PS50835"/>
    </source>
</evidence>
<dbReference type="InterPro" id="IPR003598">
    <property type="entry name" value="Ig_sub2"/>
</dbReference>
<proteinExistence type="predicted"/>
<dbReference type="GO" id="GO:0005886">
    <property type="term" value="C:plasma membrane"/>
    <property type="evidence" value="ECO:0007669"/>
    <property type="project" value="TreeGrafter"/>
</dbReference>
<feature type="domain" description="Ig-like" evidence="12">
    <location>
        <begin position="62"/>
        <end position="148"/>
    </location>
</feature>
<evidence type="ECO:0000313" key="15">
    <source>
        <dbReference type="Proteomes" id="UP001142055"/>
    </source>
</evidence>
<dbReference type="GO" id="GO:0030424">
    <property type="term" value="C:axon"/>
    <property type="evidence" value="ECO:0007669"/>
    <property type="project" value="TreeGrafter"/>
</dbReference>
<accession>A0A9Q0RQ84</accession>
<dbReference type="InterPro" id="IPR003961">
    <property type="entry name" value="FN3_dom"/>
</dbReference>
<organism evidence="14 15">
    <name type="scientific">Blomia tropicalis</name>
    <name type="common">Mite</name>
    <dbReference type="NCBI Taxonomy" id="40697"/>
    <lineage>
        <taxon>Eukaryota</taxon>
        <taxon>Metazoa</taxon>
        <taxon>Ecdysozoa</taxon>
        <taxon>Arthropoda</taxon>
        <taxon>Chelicerata</taxon>
        <taxon>Arachnida</taxon>
        <taxon>Acari</taxon>
        <taxon>Acariformes</taxon>
        <taxon>Sarcoptiformes</taxon>
        <taxon>Astigmata</taxon>
        <taxon>Glycyphagoidea</taxon>
        <taxon>Echimyopodidae</taxon>
        <taxon>Blomia</taxon>
    </lineage>
</organism>
<evidence type="ECO:0000256" key="11">
    <source>
        <dbReference type="SAM" id="Phobius"/>
    </source>
</evidence>
<reference evidence="14" key="1">
    <citation type="submission" date="2022-12" db="EMBL/GenBank/DDBJ databases">
        <title>Genome assemblies of Blomia tropicalis.</title>
        <authorList>
            <person name="Cui Y."/>
        </authorList>
    </citation>
    <scope>NUCLEOTIDE SEQUENCE</scope>
    <source>
        <tissue evidence="14">Adult mites</tissue>
    </source>
</reference>
<dbReference type="FunFam" id="2.60.40.10:FF:000032">
    <property type="entry name" value="palladin isoform X1"/>
    <property type="match status" value="1"/>
</dbReference>
<sequence>MLAKCHSRFVILASGDLLIRNTSRHDSGYYRCQTRHDLSQETVLSSIEGHFIVNDVYSGVSPRISSISPVRAALGQSAELVCVTKAWPQPTIRWFQASETGLITPIRPSGNVQVYDSVLAISHVTEQHAGNWICVANNSLGEERAYIELYVIRPPVVRLVPDYLVADMSSSATFVCNVSIGDRNALSILWVKDGRPIISASAAGSGGSIGSSVTAIGYASGEGRIRLIEPHILNIRNVIREDAGCYQCIVQSEDETTSASGELKLATATPLPQIRWFLDDHPLDGYAPRRLSMADYVKHGGHVISYVNLTNAKVIDGGEYRCVASNNAGHVVFTNRINVIGSAALRPAWNSPSTGSSSSSSSGSSSKSVENKNDNPSFPYTLTVVSGRSVTIRCPVIAYPIESMLWQHRSTTLPNNHRQKIDSLIGGIGGKLYINNVHRDNDQGEYTCQVKGSDGKLVRGSVQMVVRVAPLIDSQLIAAQTIVNQGMKVKLMCSVLEGDAPLRIKWFHNDARTAAVTNHQLGITVQEEEDYTLLTFRSVAIRDMGNWTCRAWNDIESVNRTTFLIVNVAPSWRMEPKNVYVVLGRSIVVDCGAEGHPLPRILWKKSVNNPITIGGSSLNDDMEHDSNMLESSSSSIINGNGQQLQQSGTSSTNGNGGQHPSEYRELLSTYRRQVFPNGTLWIQEVEKADAGYYMCQVSNGIGAGLSKVIQFVVQSPPFFATKFLSKSVSKGELALLECEAQGDPVLHIRWFKDRSLIMSNQHSGEAIENQTNQINGSTIWHDKRYTIKQDVISSQKVISYLQIVSVQREDSTIYTCLARNNFGADNTSVQLIVQEVPDPPQSFELIESTSRTAQFQWKSPYSGNSALTRFYIHYRMMNCSTYLINERKDSPTYWKEVSTTNGNELRFMLKGLTPNCYYECKMSSENQIGRSEHTTASVTVKTSEEVPGGPPIDVQVETTSSTSLKIKWRPPAREVQYGRIRGYYIGYKVAGSDDPFQYKNVDVVNDDYQIQSQQQTQSSDSFQVSYITNLKRKTTYLVILQAYNNVGPGPRSDEIQISTFDSQPPTSPLLEVVSTTYDGILIKWDTSFQESGSNGIELDDEKEYVLYFREDSHHHPIGHQTSNTMQEWNQKRIFAGKTNQFVLNKDNSQSRIKCGTKYHLYMTATNSLGTGEPSETVFARTKGDPPIAPNKSDFIKLNSTTAVLALKAWQPRGCPIVAFSIQYKPIHQKQWIPLAEHMEIDSRSRDFFYVNHLNPNRDYQLLVGAHSDAGITRQEYMFHTPNVSSAVIRMIGSPPHDPYNRLGVDGSSIASPNYSGSNSLFRNLTVLLPVMISLLVLIVILGTLFGCMRRQHVNHVVNGSVVDGHAGDGLCPEHLAGCLHNGKDASPMILDPRVGGIAGRRGSECYPLNEFRTPINGNANQSTCPSLNNSSCDSKSNLLNGTLANSNGDHLATLGTGTSPRHMIHSGNYVSEPTGNMNHFATLNCKKIKMLQDTSSSVNNSYYSSPQRKILISGLIGNGVCNGGTANGGNTRANLINADHEYAEPLQTMLNNRNTRCSVDLLLNDDVTKCDNINSNDGNNHCQLIGSQNGDNGPNPNVPLIPVITSSQSMLQSHDVNTQSNGTTNCLPSYATINKKNMSSMAPYL</sequence>
<dbReference type="GO" id="GO:0007156">
    <property type="term" value="P:homophilic cell adhesion via plasma membrane adhesion molecules"/>
    <property type="evidence" value="ECO:0007669"/>
    <property type="project" value="TreeGrafter"/>
</dbReference>
<dbReference type="Proteomes" id="UP001142055">
    <property type="component" value="Chromosome 1"/>
</dbReference>
<evidence type="ECO:0000256" key="9">
    <source>
        <dbReference type="ARBA" id="ARBA00023319"/>
    </source>
</evidence>
<dbReference type="Pfam" id="PF13927">
    <property type="entry name" value="Ig_3"/>
    <property type="match status" value="3"/>
</dbReference>
<evidence type="ECO:0008006" key="16">
    <source>
        <dbReference type="Google" id="ProtNLM"/>
    </source>
</evidence>
<name>A0A9Q0RQ84_BLOTA</name>
<keyword evidence="4" id="KW-0677">Repeat</keyword>
<feature type="compositionally biased region" description="Low complexity" evidence="10">
    <location>
        <begin position="351"/>
        <end position="368"/>
    </location>
</feature>
<dbReference type="InterPro" id="IPR003599">
    <property type="entry name" value="Ig_sub"/>
</dbReference>
<dbReference type="PANTHER" id="PTHR10075:SF100">
    <property type="entry name" value="FASCICLIN-2"/>
    <property type="match status" value="1"/>
</dbReference>
<feature type="domain" description="Ig-like" evidence="12">
    <location>
        <begin position="154"/>
        <end position="264"/>
    </location>
</feature>
<feature type="domain" description="Ig-like" evidence="12">
    <location>
        <begin position="570"/>
        <end position="706"/>
    </location>
</feature>
<dbReference type="Gene3D" id="2.60.40.10">
    <property type="entry name" value="Immunoglobulins"/>
    <property type="match status" value="12"/>
</dbReference>
<feature type="region of interest" description="Disordered" evidence="10">
    <location>
        <begin position="349"/>
        <end position="373"/>
    </location>
</feature>
<feature type="domain" description="Ig-like" evidence="12">
    <location>
        <begin position="376"/>
        <end position="463"/>
    </location>
</feature>
<evidence type="ECO:0000256" key="8">
    <source>
        <dbReference type="ARBA" id="ARBA00023157"/>
    </source>
</evidence>
<feature type="domain" description="Ig-like" evidence="12">
    <location>
        <begin position="470"/>
        <end position="565"/>
    </location>
</feature>